<dbReference type="AlphaFoldDB" id="A0A2P6Q9W6"/>
<reference evidence="2 3" key="1">
    <citation type="journal article" date="2018" name="Nat. Genet.">
        <title>The Rosa genome provides new insights in the design of modern roses.</title>
        <authorList>
            <person name="Bendahmane M."/>
        </authorList>
    </citation>
    <scope>NUCLEOTIDE SEQUENCE [LARGE SCALE GENOMIC DNA]</scope>
    <source>
        <strain evidence="3">cv. Old Blush</strain>
    </source>
</reference>
<keyword evidence="3" id="KW-1185">Reference proteome</keyword>
<dbReference type="InterPro" id="IPR012337">
    <property type="entry name" value="RNaseH-like_sf"/>
</dbReference>
<dbReference type="STRING" id="74649.A0A2P6Q9W6"/>
<sequence>MNFLKVFRSVALSNSKVYLPTSSGGLFILRYISKCFDKHRGHSIPEFTAVYEIMESKFKSYCESMLPSYCLAAAMDPRFNGQGLDFLVKDISEYLSMLLLNMDTKAIEARLHDLYKGYESKFAEKEKPTSDRIPKRKRFDDSDESAVEKFLEWRRQKEIKTYGPTELHKYLGVNHTAYMTNEEFQNFDVLAWWKDNALSFPVLSKMACDLLTVAVSAIAPEFVFSSTSGNQVLDYKRSMEPSEMLDCLFCMKDWEDARLRAQNWTDDDMVKYYADSEQC</sequence>
<organism evidence="2 3">
    <name type="scientific">Rosa chinensis</name>
    <name type="common">China rose</name>
    <dbReference type="NCBI Taxonomy" id="74649"/>
    <lineage>
        <taxon>Eukaryota</taxon>
        <taxon>Viridiplantae</taxon>
        <taxon>Streptophyta</taxon>
        <taxon>Embryophyta</taxon>
        <taxon>Tracheophyta</taxon>
        <taxon>Spermatophyta</taxon>
        <taxon>Magnoliopsida</taxon>
        <taxon>eudicotyledons</taxon>
        <taxon>Gunneridae</taxon>
        <taxon>Pentapetalae</taxon>
        <taxon>rosids</taxon>
        <taxon>fabids</taxon>
        <taxon>Rosales</taxon>
        <taxon>Rosaceae</taxon>
        <taxon>Rosoideae</taxon>
        <taxon>Rosoideae incertae sedis</taxon>
        <taxon>Rosa</taxon>
    </lineage>
</organism>
<comment type="caution">
    <text evidence="2">The sequence shown here is derived from an EMBL/GenBank/DDBJ whole genome shotgun (WGS) entry which is preliminary data.</text>
</comment>
<dbReference type="GO" id="GO:0046983">
    <property type="term" value="F:protein dimerization activity"/>
    <property type="evidence" value="ECO:0007669"/>
    <property type="project" value="InterPro"/>
</dbReference>
<protein>
    <submittedName>
        <fullName evidence="2">Putative HAT dimerization domain, ribonuclease H-like domain, hAT-like transposase, RNase-H</fullName>
    </submittedName>
</protein>
<dbReference type="PANTHER" id="PTHR23272">
    <property type="entry name" value="BED FINGER-RELATED"/>
    <property type="match status" value="1"/>
</dbReference>
<proteinExistence type="predicted"/>
<dbReference type="PANTHER" id="PTHR23272:SF161">
    <property type="entry name" value="ZINC FINGER BED DOMAIN-CONTAINING PROTEIN RICESLEEPER 1-LIKE"/>
    <property type="match status" value="1"/>
</dbReference>
<evidence type="ECO:0000259" key="1">
    <source>
        <dbReference type="Pfam" id="PF05699"/>
    </source>
</evidence>
<dbReference type="InterPro" id="IPR008906">
    <property type="entry name" value="HATC_C_dom"/>
</dbReference>
<evidence type="ECO:0000313" key="2">
    <source>
        <dbReference type="EMBL" id="PRQ30986.1"/>
    </source>
</evidence>
<dbReference type="EMBL" id="PDCK01000043">
    <property type="protein sequence ID" value="PRQ30986.1"/>
    <property type="molecule type" value="Genomic_DNA"/>
</dbReference>
<dbReference type="Gramene" id="PRQ30986">
    <property type="protein sequence ID" value="PRQ30986"/>
    <property type="gene ID" value="RchiOBHm_Chr5g0030531"/>
</dbReference>
<name>A0A2P6Q9W6_ROSCH</name>
<accession>A0A2P6Q9W6</accession>
<evidence type="ECO:0000313" key="3">
    <source>
        <dbReference type="Proteomes" id="UP000238479"/>
    </source>
</evidence>
<feature type="domain" description="HAT C-terminal dimerisation" evidence="1">
    <location>
        <begin position="167"/>
        <end position="254"/>
    </location>
</feature>
<dbReference type="Pfam" id="PF05699">
    <property type="entry name" value="Dimer_Tnp_hAT"/>
    <property type="match status" value="1"/>
</dbReference>
<gene>
    <name evidence="2" type="ORF">RchiOBHm_Chr5g0030531</name>
</gene>
<dbReference type="SUPFAM" id="SSF53098">
    <property type="entry name" value="Ribonuclease H-like"/>
    <property type="match status" value="1"/>
</dbReference>
<dbReference type="Proteomes" id="UP000238479">
    <property type="component" value="Chromosome 5"/>
</dbReference>